<evidence type="ECO:0000256" key="9">
    <source>
        <dbReference type="SAM" id="MobiDB-lite"/>
    </source>
</evidence>
<feature type="compositionally biased region" description="Basic and acidic residues" evidence="9">
    <location>
        <begin position="270"/>
        <end position="284"/>
    </location>
</feature>
<dbReference type="Proteomes" id="UP000007796">
    <property type="component" value="Unassembled WGS sequence"/>
</dbReference>
<name>F0XQ53_GROCL</name>
<dbReference type="EMBL" id="GL629801">
    <property type="protein sequence ID" value="EFX00043.1"/>
    <property type="molecule type" value="Genomic_DNA"/>
</dbReference>
<dbReference type="GO" id="GO:0030688">
    <property type="term" value="C:preribosome, small subunit precursor"/>
    <property type="evidence" value="ECO:0007669"/>
    <property type="project" value="TreeGrafter"/>
</dbReference>
<feature type="compositionally biased region" description="Basic and acidic residues" evidence="9">
    <location>
        <begin position="202"/>
        <end position="212"/>
    </location>
</feature>
<evidence type="ECO:0000313" key="10">
    <source>
        <dbReference type="EMBL" id="EFX00043.1"/>
    </source>
</evidence>
<feature type="compositionally biased region" description="Low complexity" evidence="9">
    <location>
        <begin position="508"/>
        <end position="525"/>
    </location>
</feature>
<evidence type="ECO:0000256" key="1">
    <source>
        <dbReference type="ARBA" id="ARBA00002773"/>
    </source>
</evidence>
<feature type="region of interest" description="Disordered" evidence="9">
    <location>
        <begin position="1"/>
        <end position="56"/>
    </location>
</feature>
<feature type="region of interest" description="Disordered" evidence="9">
    <location>
        <begin position="469"/>
        <end position="579"/>
    </location>
</feature>
<feature type="compositionally biased region" description="Low complexity" evidence="9">
    <location>
        <begin position="447"/>
        <end position="464"/>
    </location>
</feature>
<evidence type="ECO:0000256" key="7">
    <source>
        <dbReference type="ARBA" id="ARBA00023054"/>
    </source>
</evidence>
<dbReference type="eggNOG" id="KOG4484">
    <property type="taxonomic scope" value="Eukaryota"/>
</dbReference>
<feature type="compositionally biased region" description="Basic and acidic residues" evidence="9">
    <location>
        <begin position="164"/>
        <end position="173"/>
    </location>
</feature>
<keyword evidence="7" id="KW-0175">Coiled coil</keyword>
<comment type="similarity">
    <text evidence="3">Belongs to the EFG1 family.</text>
</comment>
<keyword evidence="8" id="KW-0539">Nucleus</keyword>
<evidence type="ECO:0000313" key="11">
    <source>
        <dbReference type="Proteomes" id="UP000007796"/>
    </source>
</evidence>
<dbReference type="OrthoDB" id="47732at2759"/>
<keyword evidence="11" id="KW-1185">Reference proteome</keyword>
<feature type="region of interest" description="Disordered" evidence="9">
    <location>
        <begin position="248"/>
        <end position="292"/>
    </location>
</feature>
<feature type="compositionally biased region" description="Polar residues" evidence="9">
    <location>
        <begin position="542"/>
        <end position="552"/>
    </location>
</feature>
<dbReference type="Pfam" id="PF10153">
    <property type="entry name" value="Efg1"/>
    <property type="match status" value="1"/>
</dbReference>
<feature type="region of interest" description="Disordered" evidence="9">
    <location>
        <begin position="445"/>
        <end position="464"/>
    </location>
</feature>
<dbReference type="InterPro" id="IPR050786">
    <property type="entry name" value="EFG1_rRNA-proc"/>
</dbReference>
<dbReference type="GO" id="GO:0005730">
    <property type="term" value="C:nucleolus"/>
    <property type="evidence" value="ECO:0007669"/>
    <property type="project" value="UniProtKB-SubCell"/>
</dbReference>
<feature type="compositionally biased region" description="Basic and acidic residues" evidence="9">
    <location>
        <begin position="248"/>
        <end position="263"/>
    </location>
</feature>
<dbReference type="PANTHER" id="PTHR33911:SF1">
    <property type="entry name" value="RRNA-PROCESSING PROTEIN EFG1"/>
    <property type="match status" value="1"/>
</dbReference>
<proteinExistence type="inferred from homology"/>
<dbReference type="PANTHER" id="PTHR33911">
    <property type="entry name" value="RRNA-PROCESSING PROTEIN EFG1"/>
    <property type="match status" value="1"/>
</dbReference>
<evidence type="ECO:0000256" key="2">
    <source>
        <dbReference type="ARBA" id="ARBA00004604"/>
    </source>
</evidence>
<keyword evidence="6" id="KW-0698">rRNA processing</keyword>
<dbReference type="GeneID" id="25980546"/>
<dbReference type="GO" id="GO:0000462">
    <property type="term" value="P:maturation of SSU-rRNA from tricistronic rRNA transcript (SSU-rRNA, 5.8S rRNA, LSU-rRNA)"/>
    <property type="evidence" value="ECO:0007669"/>
    <property type="project" value="TreeGrafter"/>
</dbReference>
<evidence type="ECO:0000256" key="5">
    <source>
        <dbReference type="ARBA" id="ARBA00019827"/>
    </source>
</evidence>
<feature type="compositionally biased region" description="Acidic residues" evidence="9">
    <location>
        <begin position="174"/>
        <end position="183"/>
    </location>
</feature>
<dbReference type="HOGENOM" id="CLU_413905_0_0_1"/>
<dbReference type="InterPro" id="IPR019310">
    <property type="entry name" value="Efg1"/>
</dbReference>
<comment type="function">
    <text evidence="1">Involved in rRNA processing.</text>
</comment>
<accession>F0XQ53</accession>
<sequence>MGEKRQQNEYAEAEPMAKRPRSGGFSKDQHAKKHTAKPDSSSWAKKRARAIERRMQRNPDTLPANVQQDLERELIALRQQLNSRQEKKQRTYMISKYHMIRFFERKKAMRLEKQLRRRLAESDDPMEVAAIKADLHIAEVDRMYATYFPFMEPYVSLYAAKEEKEKEEKGGKGDEDDEDDDSEGGAKSKAGKTAGKKAGKKAKGEDKVEAKADSSATSKAAQLLHAPRPPIWALVETVMQSGDMRELKQLQERQPKKTAEKAGSKTATGAKEEKREDKKAKGQEDDSDDGGFFDAMSYNQLRAWIEAQEAFERQNGSPAPLTDEQRRAMAVLVPAPMVLPAGDGAMEASTDWISRLMHYEQSRPYDAAGSRAEFIEEPIASRGGGPPYWRCWCRLPREAPSQRFPDADTVAADPHAAVFLRKKDAKKFAAQCAVRWLMAHHYMPTAVTGSSPRPPVSSTSTAVARRLSSLPLPVPSTSPPSRRLVHQAQQPDTTTTTAAALPSPKQILPASTSTSSSLPQPLSSSPDEESTLADYRARLSQPADSSATNAKVSSMASWQSSSPSTKRRRGSDGDSTSNVRSLQDLCQKLGMAMPELRVTACRGPNTGFFDGVAVFLPQKNRPAPVVLPTGVGSVSMVYTREATKEKLAQSVLAHLASAAAKDQ</sequence>
<evidence type="ECO:0000256" key="8">
    <source>
        <dbReference type="ARBA" id="ARBA00023242"/>
    </source>
</evidence>
<evidence type="ECO:0000256" key="4">
    <source>
        <dbReference type="ARBA" id="ARBA00018689"/>
    </source>
</evidence>
<comment type="subcellular location">
    <subcellularLocation>
        <location evidence="2">Nucleus</location>
        <location evidence="2">Nucleolus</location>
    </subcellularLocation>
</comment>
<evidence type="ECO:0000256" key="6">
    <source>
        <dbReference type="ARBA" id="ARBA00022552"/>
    </source>
</evidence>
<protein>
    <recommendedName>
        <fullName evidence="4">rRNA-processing protein EFG1</fullName>
    </recommendedName>
    <alternativeName>
        <fullName evidence="5">rRNA-processing protein efg1</fullName>
    </alternativeName>
</protein>
<dbReference type="RefSeq" id="XP_014169525.1">
    <property type="nucleotide sequence ID" value="XM_014314050.1"/>
</dbReference>
<organism evidence="11">
    <name type="scientific">Grosmannia clavigera (strain kw1407 / UAMH 11150)</name>
    <name type="common">Blue stain fungus</name>
    <name type="synonym">Graphiocladiella clavigera</name>
    <dbReference type="NCBI Taxonomy" id="655863"/>
    <lineage>
        <taxon>Eukaryota</taxon>
        <taxon>Fungi</taxon>
        <taxon>Dikarya</taxon>
        <taxon>Ascomycota</taxon>
        <taxon>Pezizomycotina</taxon>
        <taxon>Sordariomycetes</taxon>
        <taxon>Sordariomycetidae</taxon>
        <taxon>Ophiostomatales</taxon>
        <taxon>Ophiostomataceae</taxon>
        <taxon>Leptographium</taxon>
    </lineage>
</organism>
<feature type="compositionally biased region" description="Low complexity" evidence="9">
    <location>
        <begin position="553"/>
        <end position="564"/>
    </location>
</feature>
<reference evidence="10 11" key="1">
    <citation type="journal article" date="2011" name="Proc. Natl. Acad. Sci. U.S.A.">
        <title>Genome and transcriptome analyses of the mountain pine beetle-fungal symbiont Grosmannia clavigera, a lodgepole pine pathogen.</title>
        <authorList>
            <person name="DiGuistini S."/>
            <person name="Wang Y."/>
            <person name="Liao N.Y."/>
            <person name="Taylor G."/>
            <person name="Tanguay P."/>
            <person name="Feau N."/>
            <person name="Henrissat B."/>
            <person name="Chan S.K."/>
            <person name="Hesse-Orce U."/>
            <person name="Alamouti S.M."/>
            <person name="Tsui C.K.M."/>
            <person name="Docking R.T."/>
            <person name="Levasseur A."/>
            <person name="Haridas S."/>
            <person name="Robertson G."/>
            <person name="Birol I."/>
            <person name="Holt R.A."/>
            <person name="Marra M.A."/>
            <person name="Hamelin R.C."/>
            <person name="Hirst M."/>
            <person name="Jones S.J.M."/>
            <person name="Bohlmann J."/>
            <person name="Breuil C."/>
        </authorList>
    </citation>
    <scope>NUCLEOTIDE SEQUENCE [LARGE SCALE GENOMIC DNA]</scope>
    <source>
        <strain evidence="11">kw1407 / UAMH 11150</strain>
    </source>
</reference>
<dbReference type="InParanoid" id="F0XQ53"/>
<dbReference type="STRING" id="655863.F0XQ53"/>
<gene>
    <name evidence="10" type="ORF">CMQ_7045</name>
</gene>
<feature type="region of interest" description="Disordered" evidence="9">
    <location>
        <begin position="164"/>
        <end position="214"/>
    </location>
</feature>
<dbReference type="AlphaFoldDB" id="F0XQ53"/>
<evidence type="ECO:0000256" key="3">
    <source>
        <dbReference type="ARBA" id="ARBA00006916"/>
    </source>
</evidence>